<dbReference type="GO" id="GO:0005730">
    <property type="term" value="C:nucleolus"/>
    <property type="evidence" value="ECO:0007669"/>
    <property type="project" value="TreeGrafter"/>
</dbReference>
<dbReference type="PANTHER" id="PTHR23405:SF4">
    <property type="entry name" value="PROTEIN MAK16 HOMOLOG"/>
    <property type="match status" value="1"/>
</dbReference>
<evidence type="ECO:0000313" key="4">
    <source>
        <dbReference type="Proteomes" id="UP000317650"/>
    </source>
</evidence>
<dbReference type="GO" id="GO:0000470">
    <property type="term" value="P:maturation of LSU-rRNA"/>
    <property type="evidence" value="ECO:0007669"/>
    <property type="project" value="TreeGrafter"/>
</dbReference>
<keyword evidence="4" id="KW-1185">Reference proteome</keyword>
<keyword evidence="2" id="KW-0539">Nucleus</keyword>
<proteinExistence type="predicted"/>
<dbReference type="GO" id="GO:0030687">
    <property type="term" value="C:preribosome, large subunit precursor"/>
    <property type="evidence" value="ECO:0007669"/>
    <property type="project" value="TreeGrafter"/>
</dbReference>
<dbReference type="PANTHER" id="PTHR23405">
    <property type="entry name" value="MAINTENANCE OF KILLER 16 MAK16 PROTEIN-RELATED"/>
    <property type="match status" value="1"/>
</dbReference>
<comment type="caution">
    <text evidence="3">The sequence shown here is derived from an EMBL/GenBank/DDBJ whole genome shotgun (WGS) entry which is preliminary data.</text>
</comment>
<protein>
    <submittedName>
        <fullName evidence="3">Uncharacterized protein</fullName>
    </submittedName>
</protein>
<dbReference type="EMBL" id="PYDT01000003">
    <property type="protein sequence ID" value="THU66806.1"/>
    <property type="molecule type" value="Genomic_DNA"/>
</dbReference>
<reference evidence="3 4" key="1">
    <citation type="journal article" date="2019" name="Nat. Plants">
        <title>Genome sequencing of Musa balbisiana reveals subgenome evolution and function divergence in polyploid bananas.</title>
        <authorList>
            <person name="Yao X."/>
        </authorList>
    </citation>
    <scope>NUCLEOTIDE SEQUENCE [LARGE SCALE GENOMIC DNA]</scope>
    <source>
        <strain evidence="4">cv. DH-PKW</strain>
        <tissue evidence="3">Leaves</tissue>
    </source>
</reference>
<gene>
    <name evidence="3" type="ORF">C4D60_Mb05t18080</name>
</gene>
<evidence type="ECO:0000256" key="2">
    <source>
        <dbReference type="ARBA" id="ARBA00023242"/>
    </source>
</evidence>
<evidence type="ECO:0000313" key="3">
    <source>
        <dbReference type="EMBL" id="THU66806.1"/>
    </source>
</evidence>
<sequence length="163" mass="19068">MKCGKELKLPGNYEKTLDKHPEHWPKLLVHKIKQRLIKMTQYRIGMRKLELKVSNLGIPLSYQELEIEHVEGFDELEEEEDMDFDEMDDDDEVAPSNQHAIKKIRKASGSESRKIDSNDFGTRLKIKGRVLGRLPCSRPWRIELASSYLLTKNSVGYTLWRNK</sequence>
<name>A0A4S8JX07_MUSBA</name>
<dbReference type="AlphaFoldDB" id="A0A4S8JX07"/>
<accession>A0A4S8JX07</accession>
<dbReference type="STRING" id="52838.A0A4S8JX07"/>
<dbReference type="GO" id="GO:0000460">
    <property type="term" value="P:maturation of 5.8S rRNA"/>
    <property type="evidence" value="ECO:0007669"/>
    <property type="project" value="TreeGrafter"/>
</dbReference>
<dbReference type="Proteomes" id="UP000317650">
    <property type="component" value="Chromosome 5"/>
</dbReference>
<comment type="subcellular location">
    <subcellularLocation>
        <location evidence="1">Nucleus</location>
    </subcellularLocation>
</comment>
<evidence type="ECO:0000256" key="1">
    <source>
        <dbReference type="ARBA" id="ARBA00004123"/>
    </source>
</evidence>
<organism evidence="3 4">
    <name type="scientific">Musa balbisiana</name>
    <name type="common">Banana</name>
    <dbReference type="NCBI Taxonomy" id="52838"/>
    <lineage>
        <taxon>Eukaryota</taxon>
        <taxon>Viridiplantae</taxon>
        <taxon>Streptophyta</taxon>
        <taxon>Embryophyta</taxon>
        <taxon>Tracheophyta</taxon>
        <taxon>Spermatophyta</taxon>
        <taxon>Magnoliopsida</taxon>
        <taxon>Liliopsida</taxon>
        <taxon>Zingiberales</taxon>
        <taxon>Musaceae</taxon>
        <taxon>Musa</taxon>
    </lineage>
</organism>